<dbReference type="InterPro" id="IPR009030">
    <property type="entry name" value="Growth_fac_rcpt_cys_sf"/>
</dbReference>
<name>M7B241_CHEMY</name>
<comment type="caution">
    <text evidence="22">Lacks conserved residue(s) required for the propagation of feature annotation.</text>
</comment>
<dbReference type="SUPFAM" id="SSF56112">
    <property type="entry name" value="Protein kinase-like (PK-like)"/>
    <property type="match status" value="1"/>
</dbReference>
<evidence type="ECO:0000256" key="5">
    <source>
        <dbReference type="ARBA" id="ARBA00022553"/>
    </source>
</evidence>
<evidence type="ECO:0000256" key="4">
    <source>
        <dbReference type="ARBA" id="ARBA00022536"/>
    </source>
</evidence>
<dbReference type="GO" id="GO:0005886">
    <property type="term" value="C:plasma membrane"/>
    <property type="evidence" value="ECO:0007669"/>
    <property type="project" value="UniProtKB-SubCell"/>
</dbReference>
<dbReference type="EMBL" id="KB555460">
    <property type="protein sequence ID" value="EMP29510.1"/>
    <property type="molecule type" value="Genomic_DNA"/>
</dbReference>
<dbReference type="FunFam" id="2.60.40.10:FF:000059">
    <property type="entry name" value="Ephrin type-A receptor 6"/>
    <property type="match status" value="1"/>
</dbReference>
<evidence type="ECO:0000256" key="15">
    <source>
        <dbReference type="ARBA" id="ARBA00022889"/>
    </source>
</evidence>
<dbReference type="InterPro" id="IPR013761">
    <property type="entry name" value="SAM/pointed_sf"/>
</dbReference>
<proteinExistence type="predicted"/>
<dbReference type="Pfam" id="PF07699">
    <property type="entry name" value="Ephrin_rec_like"/>
    <property type="match status" value="1"/>
</dbReference>
<dbReference type="PROSITE" id="PS00010">
    <property type="entry name" value="ASX_HYDROXYL"/>
    <property type="match status" value="1"/>
</dbReference>
<keyword evidence="15" id="KW-0130">Cell adhesion</keyword>
<dbReference type="PIRSF" id="PIRSF000666">
    <property type="entry name" value="TyrPK_ephrin_receptor"/>
    <property type="match status" value="1"/>
</dbReference>
<keyword evidence="6" id="KW-0037">Angiogenesis</keyword>
<keyword evidence="18" id="KW-0829">Tyrosine-protein kinase</keyword>
<dbReference type="PANTHER" id="PTHR46877:SF20">
    <property type="entry name" value="RECEPTOR PROTEIN-TYROSINE KINASE"/>
    <property type="match status" value="1"/>
</dbReference>
<evidence type="ECO:0000256" key="23">
    <source>
        <dbReference type="PROSITE-ProRule" id="PRU10141"/>
    </source>
</evidence>
<dbReference type="InterPro" id="IPR001426">
    <property type="entry name" value="Tyr_kinase_rcpt_V_CS"/>
</dbReference>
<accession>M7B241</accession>
<dbReference type="InterPro" id="IPR001090">
    <property type="entry name" value="Ephrin_rcpt_lig-bd_dom"/>
</dbReference>
<evidence type="ECO:0000256" key="1">
    <source>
        <dbReference type="ARBA" id="ARBA00004251"/>
    </source>
</evidence>
<dbReference type="InterPro" id="IPR003961">
    <property type="entry name" value="FN3_dom"/>
</dbReference>
<evidence type="ECO:0000313" key="30">
    <source>
        <dbReference type="EMBL" id="EMP29510.1"/>
    </source>
</evidence>
<evidence type="ECO:0000256" key="19">
    <source>
        <dbReference type="ARBA" id="ARBA00023157"/>
    </source>
</evidence>
<keyword evidence="3" id="KW-1003">Cell membrane</keyword>
<evidence type="ECO:0000256" key="17">
    <source>
        <dbReference type="ARBA" id="ARBA00023136"/>
    </source>
</evidence>
<dbReference type="FunFam" id="2.60.40.1770:FF:000002">
    <property type="entry name" value="ephrin type-A receptor 2"/>
    <property type="match status" value="1"/>
</dbReference>
<organism evidence="30 31">
    <name type="scientific">Chelonia mydas</name>
    <name type="common">Green sea-turtle</name>
    <name type="synonym">Chelonia agassizi</name>
    <dbReference type="NCBI Taxonomy" id="8469"/>
    <lineage>
        <taxon>Eukaryota</taxon>
        <taxon>Metazoa</taxon>
        <taxon>Chordata</taxon>
        <taxon>Craniata</taxon>
        <taxon>Vertebrata</taxon>
        <taxon>Euteleostomi</taxon>
        <taxon>Archelosauria</taxon>
        <taxon>Testudinata</taxon>
        <taxon>Testudines</taxon>
        <taxon>Cryptodira</taxon>
        <taxon>Durocryptodira</taxon>
        <taxon>Americhelydia</taxon>
        <taxon>Chelonioidea</taxon>
        <taxon>Cheloniidae</taxon>
        <taxon>Chelonia</taxon>
    </lineage>
</organism>
<dbReference type="SMART" id="SM00179">
    <property type="entry name" value="EGF_CA"/>
    <property type="match status" value="2"/>
</dbReference>
<dbReference type="InterPro" id="IPR013783">
    <property type="entry name" value="Ig-like_fold"/>
</dbReference>
<dbReference type="Pfam" id="PF07714">
    <property type="entry name" value="PK_Tyr_Ser-Thr"/>
    <property type="match status" value="1"/>
</dbReference>
<keyword evidence="8 24" id="KW-0812">Transmembrane</keyword>
<dbReference type="PROSITE" id="PS00109">
    <property type="entry name" value="PROTEIN_KINASE_TYR"/>
    <property type="match status" value="1"/>
</dbReference>
<evidence type="ECO:0000256" key="13">
    <source>
        <dbReference type="ARBA" id="ARBA00022840"/>
    </source>
</evidence>
<comment type="subcellular location">
    <subcellularLocation>
        <location evidence="1">Cell membrane</location>
        <topology evidence="1">Single-pass type I membrane protein</topology>
    </subcellularLocation>
</comment>
<keyword evidence="13 23" id="KW-0067">ATP-binding</keyword>
<dbReference type="FunFam" id="1.10.510.10:FF:000268">
    <property type="entry name" value="Receptor protein-tyrosine kinase"/>
    <property type="match status" value="1"/>
</dbReference>
<dbReference type="SUPFAM" id="SSF49785">
    <property type="entry name" value="Galactose-binding domain-like"/>
    <property type="match status" value="2"/>
</dbReference>
<reference evidence="31" key="1">
    <citation type="journal article" date="2013" name="Nat. Genet.">
        <title>The draft genomes of soft-shell turtle and green sea turtle yield insights into the development and evolution of the turtle-specific body plan.</title>
        <authorList>
            <person name="Wang Z."/>
            <person name="Pascual-Anaya J."/>
            <person name="Zadissa A."/>
            <person name="Li W."/>
            <person name="Niimura Y."/>
            <person name="Huang Z."/>
            <person name="Li C."/>
            <person name="White S."/>
            <person name="Xiong Z."/>
            <person name="Fang D."/>
            <person name="Wang B."/>
            <person name="Ming Y."/>
            <person name="Chen Y."/>
            <person name="Zheng Y."/>
            <person name="Kuraku S."/>
            <person name="Pignatelli M."/>
            <person name="Herrero J."/>
            <person name="Beal K."/>
            <person name="Nozawa M."/>
            <person name="Li Q."/>
            <person name="Wang J."/>
            <person name="Zhang H."/>
            <person name="Yu L."/>
            <person name="Shigenobu S."/>
            <person name="Wang J."/>
            <person name="Liu J."/>
            <person name="Flicek P."/>
            <person name="Searle S."/>
            <person name="Wang J."/>
            <person name="Kuratani S."/>
            <person name="Yin Y."/>
            <person name="Aken B."/>
            <person name="Zhang G."/>
            <person name="Irie N."/>
        </authorList>
    </citation>
    <scope>NUCLEOTIDE SEQUENCE [LARGE SCALE GENOMIC DNA]</scope>
</reference>
<dbReference type="InterPro" id="IPR020635">
    <property type="entry name" value="Tyr_kinase_cat_dom"/>
</dbReference>
<dbReference type="STRING" id="8469.M7B241"/>
<dbReference type="GO" id="GO:0007411">
    <property type="term" value="P:axon guidance"/>
    <property type="evidence" value="ECO:0007669"/>
    <property type="project" value="TreeGrafter"/>
</dbReference>
<dbReference type="CDD" id="cd00063">
    <property type="entry name" value="FN3"/>
    <property type="match status" value="2"/>
</dbReference>
<dbReference type="SMART" id="SM00181">
    <property type="entry name" value="EGF"/>
    <property type="match status" value="2"/>
</dbReference>
<feature type="domain" description="Eph LBD" evidence="29">
    <location>
        <begin position="108"/>
        <end position="373"/>
    </location>
</feature>
<dbReference type="Gene3D" id="3.30.200.20">
    <property type="entry name" value="Phosphorylase Kinase, domain 1"/>
    <property type="match status" value="1"/>
</dbReference>
<dbReference type="SUPFAM" id="SSF49265">
    <property type="entry name" value="Fibronectin type III"/>
    <property type="match status" value="1"/>
</dbReference>
<dbReference type="AlphaFoldDB" id="M7B241"/>
<feature type="domain" description="SAM" evidence="27">
    <location>
        <begin position="1071"/>
        <end position="1109"/>
    </location>
</feature>
<evidence type="ECO:0000259" key="29">
    <source>
        <dbReference type="PROSITE" id="PS51550"/>
    </source>
</evidence>
<dbReference type="PRINTS" id="PR00109">
    <property type="entry name" value="TYRKINASE"/>
</dbReference>
<feature type="binding site" evidence="23">
    <location>
        <position position="813"/>
    </location>
    <ligand>
        <name>ATP</name>
        <dbReference type="ChEBI" id="CHEBI:30616"/>
    </ligand>
</feature>
<keyword evidence="10" id="KW-0677">Repeat</keyword>
<dbReference type="EC" id="2.7.10.1" evidence="2"/>
<dbReference type="SMART" id="SM00615">
    <property type="entry name" value="EPH_lbd"/>
    <property type="match status" value="1"/>
</dbReference>
<dbReference type="Gene3D" id="2.60.120.260">
    <property type="entry name" value="Galactose-binding domain-like"/>
    <property type="match status" value="1"/>
</dbReference>
<dbReference type="InterPro" id="IPR008266">
    <property type="entry name" value="Tyr_kinase_AS"/>
</dbReference>
<evidence type="ECO:0000256" key="12">
    <source>
        <dbReference type="ARBA" id="ARBA00022777"/>
    </source>
</evidence>
<dbReference type="Pfam" id="PF00536">
    <property type="entry name" value="SAM_1"/>
    <property type="match status" value="1"/>
</dbReference>
<dbReference type="Pfam" id="PF25599">
    <property type="entry name" value="Ephrin_CRD"/>
    <property type="match status" value="1"/>
</dbReference>
<dbReference type="InterPro" id="IPR011641">
    <property type="entry name" value="Tyr-kin_ephrin_A/B_rcpt-like"/>
</dbReference>
<evidence type="ECO:0000256" key="14">
    <source>
        <dbReference type="ARBA" id="ARBA00022843"/>
    </source>
</evidence>
<dbReference type="GO" id="GO:0030425">
    <property type="term" value="C:dendrite"/>
    <property type="evidence" value="ECO:0007669"/>
    <property type="project" value="TreeGrafter"/>
</dbReference>
<dbReference type="FunFam" id="2.10.50.10:FF:000001">
    <property type="entry name" value="Ephrin type-A receptor 5"/>
    <property type="match status" value="1"/>
</dbReference>
<dbReference type="Gene3D" id="1.10.150.50">
    <property type="entry name" value="Transcription Factor, Ets-1"/>
    <property type="match status" value="1"/>
</dbReference>
<dbReference type="FunFam" id="3.30.200.20:FF:000317">
    <property type="entry name" value="Ephrin type-A receptor 1"/>
    <property type="match status" value="1"/>
</dbReference>
<dbReference type="SUPFAM" id="SSF57184">
    <property type="entry name" value="Growth factor receptor domain"/>
    <property type="match status" value="2"/>
</dbReference>
<evidence type="ECO:0000256" key="2">
    <source>
        <dbReference type="ARBA" id="ARBA00011902"/>
    </source>
</evidence>
<dbReference type="SMART" id="SM00219">
    <property type="entry name" value="TyrKc"/>
    <property type="match status" value="1"/>
</dbReference>
<evidence type="ECO:0000256" key="11">
    <source>
        <dbReference type="ARBA" id="ARBA00022741"/>
    </source>
</evidence>
<protein>
    <recommendedName>
        <fullName evidence="2">receptor protein-tyrosine kinase</fullName>
        <ecNumber evidence="2">2.7.10.1</ecNumber>
    </recommendedName>
</protein>
<dbReference type="InterPro" id="IPR050449">
    <property type="entry name" value="Ephrin_rcpt_TKs"/>
</dbReference>
<evidence type="ECO:0000256" key="9">
    <source>
        <dbReference type="ARBA" id="ARBA00022729"/>
    </source>
</evidence>
<dbReference type="InterPro" id="IPR001660">
    <property type="entry name" value="SAM"/>
</dbReference>
<evidence type="ECO:0000256" key="20">
    <source>
        <dbReference type="ARBA" id="ARBA00023170"/>
    </source>
</evidence>
<dbReference type="PROSITE" id="PS50105">
    <property type="entry name" value="SAM_DOMAIN"/>
    <property type="match status" value="1"/>
</dbReference>
<feature type="disulfide bond" evidence="22">
    <location>
        <begin position="8"/>
        <end position="18"/>
    </location>
</feature>
<dbReference type="SUPFAM" id="SSF47769">
    <property type="entry name" value="SAM/Pointed domain"/>
    <property type="match status" value="1"/>
</dbReference>
<dbReference type="InterPro" id="IPR011009">
    <property type="entry name" value="Kinase-like_dom_sf"/>
</dbReference>
<feature type="transmembrane region" description="Helical" evidence="24">
    <location>
        <begin position="705"/>
        <end position="727"/>
    </location>
</feature>
<dbReference type="CDD" id="cd00054">
    <property type="entry name" value="EGF_CA"/>
    <property type="match status" value="2"/>
</dbReference>
<dbReference type="Gene3D" id="1.10.510.10">
    <property type="entry name" value="Transferase(Phosphotransferase) domain 1"/>
    <property type="match status" value="1"/>
</dbReference>
<evidence type="ECO:0000256" key="21">
    <source>
        <dbReference type="ARBA" id="ARBA00023180"/>
    </source>
</evidence>
<keyword evidence="5" id="KW-0597">Phosphoprotein</keyword>
<evidence type="ECO:0000256" key="22">
    <source>
        <dbReference type="PROSITE-ProRule" id="PRU00076"/>
    </source>
</evidence>
<evidence type="ECO:0000256" key="6">
    <source>
        <dbReference type="ARBA" id="ARBA00022657"/>
    </source>
</evidence>
<keyword evidence="20 30" id="KW-0675">Receptor</keyword>
<dbReference type="PROSITE" id="PS50026">
    <property type="entry name" value="EGF_3"/>
    <property type="match status" value="1"/>
</dbReference>
<dbReference type="InterPro" id="IPR001245">
    <property type="entry name" value="Ser-Thr/Tyr_kinase_cat_dom"/>
</dbReference>
<keyword evidence="7" id="KW-0808">Transferase</keyword>
<dbReference type="InterPro" id="IPR000742">
    <property type="entry name" value="EGF"/>
</dbReference>
<feature type="domain" description="Fibronectin type-III" evidence="28">
    <location>
        <begin position="605"/>
        <end position="696"/>
    </location>
</feature>
<keyword evidence="11 23" id="KW-0547">Nucleotide-binding</keyword>
<evidence type="ECO:0000256" key="16">
    <source>
        <dbReference type="ARBA" id="ARBA00022989"/>
    </source>
</evidence>
<evidence type="ECO:0000256" key="8">
    <source>
        <dbReference type="ARBA" id="ARBA00022692"/>
    </source>
</evidence>
<evidence type="ECO:0000256" key="3">
    <source>
        <dbReference type="ARBA" id="ARBA00022475"/>
    </source>
</evidence>
<evidence type="ECO:0000256" key="18">
    <source>
        <dbReference type="ARBA" id="ARBA00023137"/>
    </source>
</evidence>
<keyword evidence="17 24" id="KW-0472">Membrane</keyword>
<keyword evidence="21" id="KW-0325">Glycoprotein</keyword>
<dbReference type="eggNOG" id="KOG0196">
    <property type="taxonomic scope" value="Eukaryota"/>
</dbReference>
<dbReference type="PROSITE" id="PS51550">
    <property type="entry name" value="EPH_LBD"/>
    <property type="match status" value="1"/>
</dbReference>
<dbReference type="PANTHER" id="PTHR46877">
    <property type="entry name" value="EPH RECEPTOR A5"/>
    <property type="match status" value="1"/>
</dbReference>
<dbReference type="Gene3D" id="2.60.40.1770">
    <property type="entry name" value="ephrin a2 ectodomain"/>
    <property type="match status" value="1"/>
</dbReference>
<dbReference type="PROSITE" id="PS00107">
    <property type="entry name" value="PROTEIN_KINASE_ATP"/>
    <property type="match status" value="1"/>
</dbReference>
<keyword evidence="14" id="KW-0832">Ubl conjugation</keyword>
<dbReference type="Gene3D" id="2.60.40.10">
    <property type="entry name" value="Immunoglobulins"/>
    <property type="match status" value="2"/>
</dbReference>
<dbReference type="Pfam" id="PF01404">
    <property type="entry name" value="Ephrin_lbd"/>
    <property type="match status" value="2"/>
</dbReference>
<dbReference type="GO" id="GO:0005524">
    <property type="term" value="F:ATP binding"/>
    <property type="evidence" value="ECO:0007669"/>
    <property type="project" value="UniProtKB-UniRule"/>
</dbReference>
<dbReference type="InterPro" id="IPR017441">
    <property type="entry name" value="Protein_kinase_ATP_BS"/>
</dbReference>
<evidence type="ECO:0000259" key="25">
    <source>
        <dbReference type="PROSITE" id="PS50011"/>
    </source>
</evidence>
<dbReference type="PROSITE" id="PS00791">
    <property type="entry name" value="RECEPTOR_TYR_KIN_V_2"/>
    <property type="match status" value="1"/>
</dbReference>
<dbReference type="GO" id="GO:0005005">
    <property type="term" value="F:transmembrane-ephrin receptor activity"/>
    <property type="evidence" value="ECO:0007669"/>
    <property type="project" value="TreeGrafter"/>
</dbReference>
<dbReference type="InterPro" id="IPR036116">
    <property type="entry name" value="FN3_sf"/>
</dbReference>
<dbReference type="CDD" id="cd05033">
    <property type="entry name" value="PTKc_EphR"/>
    <property type="match status" value="1"/>
</dbReference>
<evidence type="ECO:0000259" key="28">
    <source>
        <dbReference type="PROSITE" id="PS50853"/>
    </source>
</evidence>
<keyword evidence="31" id="KW-1185">Reference proteome</keyword>
<dbReference type="PROSITE" id="PS50853">
    <property type="entry name" value="FN3"/>
    <property type="match status" value="2"/>
</dbReference>
<dbReference type="Proteomes" id="UP000031443">
    <property type="component" value="Unassembled WGS sequence"/>
</dbReference>
<dbReference type="Gene3D" id="2.10.25.10">
    <property type="entry name" value="Laminin"/>
    <property type="match status" value="2"/>
</dbReference>
<dbReference type="InterPro" id="IPR000152">
    <property type="entry name" value="EGF-type_Asp/Asn_hydroxyl_site"/>
</dbReference>
<dbReference type="InterPro" id="IPR027936">
    <property type="entry name" value="Eph_TM"/>
</dbReference>
<gene>
    <name evidence="30" type="ORF">UY3_13370</name>
</gene>
<dbReference type="Pfam" id="PF00041">
    <property type="entry name" value="fn3"/>
    <property type="match status" value="2"/>
</dbReference>
<dbReference type="SMART" id="SM01411">
    <property type="entry name" value="Ephrin_rec_like"/>
    <property type="match status" value="1"/>
</dbReference>
<dbReference type="SMART" id="SM00060">
    <property type="entry name" value="FN3"/>
    <property type="match status" value="2"/>
</dbReference>
<dbReference type="Pfam" id="PF14575">
    <property type="entry name" value="EphA2_TM"/>
    <property type="match status" value="1"/>
</dbReference>
<keyword evidence="9" id="KW-0732">Signal</keyword>
<feature type="domain" description="Protein kinase" evidence="25">
    <location>
        <begin position="781"/>
        <end position="1042"/>
    </location>
</feature>
<dbReference type="InterPro" id="IPR008979">
    <property type="entry name" value="Galactose-bd-like_sf"/>
</dbReference>
<dbReference type="Pfam" id="PF07645">
    <property type="entry name" value="EGF_CA"/>
    <property type="match status" value="2"/>
</dbReference>
<keyword evidence="12" id="KW-0418">Kinase</keyword>
<dbReference type="InterPro" id="IPR001881">
    <property type="entry name" value="EGF-like_Ca-bd_dom"/>
</dbReference>
<keyword evidence="16 24" id="KW-1133">Transmembrane helix</keyword>
<evidence type="ECO:0000313" key="31">
    <source>
        <dbReference type="Proteomes" id="UP000031443"/>
    </source>
</evidence>
<dbReference type="PROSITE" id="PS50011">
    <property type="entry name" value="PROTEIN_KINASE_DOM"/>
    <property type="match status" value="1"/>
</dbReference>
<evidence type="ECO:0000256" key="7">
    <source>
        <dbReference type="ARBA" id="ARBA00022679"/>
    </source>
</evidence>
<feature type="domain" description="EGF-like" evidence="26">
    <location>
        <begin position="4"/>
        <end position="39"/>
    </location>
</feature>
<evidence type="ECO:0000259" key="27">
    <source>
        <dbReference type="PROSITE" id="PS50105"/>
    </source>
</evidence>
<sequence>MAHHIYECDRQPCGNGTCKNTVSSYNCLCFPGFELTHNIDERSSLVGQVCWNGQCINSIGSFQCLCQEGFDRTLDGKNCVKSEMSSLVIQVNTMSWEDVTVVVSARPLFKLLDGNVVFFWFKWLWSWIKTEICSGQTKLCHRTGSAAGSVQAAGLRAPAALSFMWSEVQQMINSTPVYMYQDCSVLSLGDTDHWLRTNWIYRGESASRIYVELKFTVRDCKSFRGEVVTCKETFNLYYMESEQDVGIQFRRPLFTKLRSTYRGVHTKRRRREMLSRRLPLLFSIRWSTGVDGRTIGGRCIDRHSINPPVNTVAADRSFTSRDIESGAMQLNVEVCPIRKLSQRGFYLAFQNSGACVALVSVRVYYKTCPETVGGLARFPETLAGSEGLTEVPGVCVKDAAEEAGFPPRMHCSADGEWLVPMGRCLCAVGFEEADRSCVACPRGFYRHSPETKRCLKCPPNSSSSATGATACPCNLGFYRAPTESQSVACTRPPSTPRNVSFSLVGTQLSLWWQPPSDHGGRKDLTYSISCQRCSVLACEPCEASVVFSPSASGLNNTSIDVDGLEAYTNYSFTVKARNGVSEVSPFPQRTSPAVWVSVGHAAPVTVSHLTLTQRDDSSLSVSWPAPRHRSRSSVQYEVMYFEKGEDAHYTVKQFHEPNVTLRDLQPDTAYLLRVRSITPLGPGPFSQEQEFRTLPPDTGAPSGGVLVSIVFGILLFIGLVVGIFVFTQRKARCHQARPDYDISAFDREEKVWLKPYVDLQPYEDPSRGVLEFTKELDVAYVTMENVIGEGEFGEVYRGTLRMPGKERIVVAIKTLKSTYSDSQWWNFLREATIMGQFNHHNIVRLEGVVTKRKPMMIITEYMENGALDTFLRENEEKFSSVQLVIMLQGIASGMTYLSDRNYVHRDLAARNILVTHSLQCKVSDFGLSRILENDVEGTYETKGGKIPIRWTAPEAIAHRIFTSASDVWSYGIVMWEVLSFGDKPYGDMTNQEVMKSIEDGYRLPPPVDCPSILYELMKGCWSHDRMRRPRFQEIQGQLEHFISSPHLLRSVADFDPRVTLRLPSCSGSDGIPYRSIPEWLESIRMKRYIINFRTAGLDTMESILELTTE</sequence>
<dbReference type="PROSITE" id="PS00790">
    <property type="entry name" value="RECEPTOR_TYR_KIN_V_1"/>
    <property type="match status" value="1"/>
</dbReference>
<evidence type="ECO:0000256" key="10">
    <source>
        <dbReference type="ARBA" id="ARBA00022737"/>
    </source>
</evidence>
<keyword evidence="19 22" id="KW-1015">Disulfide bond</keyword>
<dbReference type="InterPro" id="IPR049883">
    <property type="entry name" value="NOTCH1_EGF-like"/>
</dbReference>
<dbReference type="GO" id="GO:0005509">
    <property type="term" value="F:calcium ion binding"/>
    <property type="evidence" value="ECO:0007669"/>
    <property type="project" value="InterPro"/>
</dbReference>
<dbReference type="GO" id="GO:0007155">
    <property type="term" value="P:cell adhesion"/>
    <property type="evidence" value="ECO:0007669"/>
    <property type="project" value="UniProtKB-KW"/>
</dbReference>
<dbReference type="GO" id="GO:0001525">
    <property type="term" value="P:angiogenesis"/>
    <property type="evidence" value="ECO:0007669"/>
    <property type="project" value="UniProtKB-KW"/>
</dbReference>
<dbReference type="InterPro" id="IPR016257">
    <property type="entry name" value="Tyr_kinase_ephrin_rcpt"/>
</dbReference>
<evidence type="ECO:0000256" key="24">
    <source>
        <dbReference type="SAM" id="Phobius"/>
    </source>
</evidence>
<evidence type="ECO:0000259" key="26">
    <source>
        <dbReference type="PROSITE" id="PS50026"/>
    </source>
</evidence>
<feature type="domain" description="Fibronectin type-III" evidence="28">
    <location>
        <begin position="492"/>
        <end position="593"/>
    </location>
</feature>
<dbReference type="Gene3D" id="2.10.50.10">
    <property type="entry name" value="Tumor Necrosis Factor Receptor, subunit A, domain 2"/>
    <property type="match status" value="1"/>
</dbReference>
<keyword evidence="4 22" id="KW-0245">EGF-like domain</keyword>
<dbReference type="InterPro" id="IPR000719">
    <property type="entry name" value="Prot_kinase_dom"/>
</dbReference>
<dbReference type="CDD" id="cd12841">
    <property type="entry name" value="TM_EphA1"/>
    <property type="match status" value="1"/>
</dbReference>